<sequence>MRKRLMDYLQDNHMTAYRFAKKSGIPQSTIWSILKKEDYEVREKNIRKICKAMGISASEIMESEEEAKRNLRAGEIPVMHKYRKLDKSDQFRVQGYMDALLEKQDGEKRKI</sequence>
<evidence type="ECO:0000313" key="2">
    <source>
        <dbReference type="EMBL" id="MBC8563655.1"/>
    </source>
</evidence>
<protein>
    <submittedName>
        <fullName evidence="2">Helix-turn-helix transcriptional regulator</fullName>
    </submittedName>
</protein>
<dbReference type="InterPro" id="IPR010982">
    <property type="entry name" value="Lambda_DNA-bd_dom_sf"/>
</dbReference>
<dbReference type="SUPFAM" id="SSF47413">
    <property type="entry name" value="lambda repressor-like DNA-binding domains"/>
    <property type="match status" value="1"/>
</dbReference>
<dbReference type="Pfam" id="PF13443">
    <property type="entry name" value="HTH_26"/>
    <property type="match status" value="1"/>
</dbReference>
<accession>A0ABR7N4V9</accession>
<proteinExistence type="predicted"/>
<evidence type="ECO:0000259" key="1">
    <source>
        <dbReference type="PROSITE" id="PS50943"/>
    </source>
</evidence>
<dbReference type="RefSeq" id="WP_249298641.1">
    <property type="nucleotide sequence ID" value="NZ_JACRSX010000036.1"/>
</dbReference>
<dbReference type="Proteomes" id="UP000606193">
    <property type="component" value="Unassembled WGS sequence"/>
</dbReference>
<dbReference type="Gene3D" id="1.10.260.40">
    <property type="entry name" value="lambda repressor-like DNA-binding domains"/>
    <property type="match status" value="1"/>
</dbReference>
<keyword evidence="3" id="KW-1185">Reference proteome</keyword>
<evidence type="ECO:0000313" key="3">
    <source>
        <dbReference type="Proteomes" id="UP000606193"/>
    </source>
</evidence>
<dbReference type="InterPro" id="IPR001387">
    <property type="entry name" value="Cro/C1-type_HTH"/>
</dbReference>
<feature type="domain" description="HTH cro/C1-type" evidence="1">
    <location>
        <begin position="19"/>
        <end position="60"/>
    </location>
</feature>
<dbReference type="CDD" id="cd00093">
    <property type="entry name" value="HTH_XRE"/>
    <property type="match status" value="1"/>
</dbReference>
<reference evidence="2 3" key="1">
    <citation type="submission" date="2020-08" db="EMBL/GenBank/DDBJ databases">
        <title>Genome public.</title>
        <authorList>
            <person name="Liu C."/>
            <person name="Sun Q."/>
        </authorList>
    </citation>
    <scope>NUCLEOTIDE SEQUENCE [LARGE SCALE GENOMIC DNA]</scope>
    <source>
        <strain evidence="2 3">NSJ-37</strain>
    </source>
</reference>
<name>A0ABR7N4V9_9FIRM</name>
<dbReference type="PROSITE" id="PS50943">
    <property type="entry name" value="HTH_CROC1"/>
    <property type="match status" value="1"/>
</dbReference>
<organism evidence="2 3">
    <name type="scientific">Jutongia huaianensis</name>
    <dbReference type="NCBI Taxonomy" id="2763668"/>
    <lineage>
        <taxon>Bacteria</taxon>
        <taxon>Bacillati</taxon>
        <taxon>Bacillota</taxon>
        <taxon>Clostridia</taxon>
        <taxon>Lachnospirales</taxon>
        <taxon>Lachnospiraceae</taxon>
        <taxon>Jutongia</taxon>
    </lineage>
</organism>
<gene>
    <name evidence="2" type="ORF">H8704_13710</name>
</gene>
<comment type="caution">
    <text evidence="2">The sequence shown here is derived from an EMBL/GenBank/DDBJ whole genome shotgun (WGS) entry which is preliminary data.</text>
</comment>
<dbReference type="EMBL" id="JACRSX010000036">
    <property type="protein sequence ID" value="MBC8563655.1"/>
    <property type="molecule type" value="Genomic_DNA"/>
</dbReference>